<proteinExistence type="predicted"/>
<dbReference type="EMBL" id="DF238840">
    <property type="protein sequence ID" value="GAF26649.1"/>
    <property type="molecule type" value="Genomic_DNA"/>
</dbReference>
<accession>A0A0S6UGK1</accession>
<organism evidence="1">
    <name type="scientific">Moorella thermoacetica Y72</name>
    <dbReference type="NCBI Taxonomy" id="1325331"/>
    <lineage>
        <taxon>Bacteria</taxon>
        <taxon>Bacillati</taxon>
        <taxon>Bacillota</taxon>
        <taxon>Clostridia</taxon>
        <taxon>Neomoorellales</taxon>
        <taxon>Neomoorellaceae</taxon>
        <taxon>Neomoorella</taxon>
    </lineage>
</organism>
<name>A0A0S6UGK1_NEOTH</name>
<evidence type="ECO:0000313" key="1">
    <source>
        <dbReference type="EMBL" id="GAF26649.1"/>
    </source>
</evidence>
<sequence length="153" mass="16371">MSLIIPTRIPHLPRHYLEKVGHFHSRHGGIESFVARLGTGPFNSLFNIVSGDQSIDYRHAAVQAHLGYTLSYLGSHILKMGGSTANDRPQANNGIVAPGGHLLRCQGYLKGSRHPGNINGARVGAVAVQGIQGSIQEPGSDKLVETADNYAKL</sequence>
<protein>
    <submittedName>
        <fullName evidence="1">ATPase</fullName>
    </submittedName>
</protein>
<dbReference type="Proteomes" id="UP000063718">
    <property type="component" value="Unassembled WGS sequence"/>
</dbReference>
<dbReference type="AlphaFoldDB" id="A0A0S6UGK1"/>
<gene>
    <name evidence="1" type="ORF">MTY_1989</name>
</gene>
<reference evidence="1" key="1">
    <citation type="journal article" date="2014" name="Gene">
        <title>Genome-guided analysis of transformation efficiency and carbon dioxide assimilation by Moorella thermoacetica Y72.</title>
        <authorList>
            <person name="Tsukahara K."/>
            <person name="Kita A."/>
            <person name="Nakashimada Y."/>
            <person name="Hoshino T."/>
            <person name="Murakami K."/>
        </authorList>
    </citation>
    <scope>NUCLEOTIDE SEQUENCE [LARGE SCALE GENOMIC DNA]</scope>
    <source>
        <strain evidence="1">Y72</strain>
    </source>
</reference>